<keyword evidence="2" id="KW-1185">Reference proteome</keyword>
<accession>A0ACC0E6Y1</accession>
<gene>
    <name evidence="1" type="ORF">MJO28_009226</name>
</gene>
<organism evidence="1 2">
    <name type="scientific">Puccinia striiformis f. sp. tritici</name>
    <dbReference type="NCBI Taxonomy" id="168172"/>
    <lineage>
        <taxon>Eukaryota</taxon>
        <taxon>Fungi</taxon>
        <taxon>Dikarya</taxon>
        <taxon>Basidiomycota</taxon>
        <taxon>Pucciniomycotina</taxon>
        <taxon>Pucciniomycetes</taxon>
        <taxon>Pucciniales</taxon>
        <taxon>Pucciniaceae</taxon>
        <taxon>Puccinia</taxon>
    </lineage>
</organism>
<dbReference type="Proteomes" id="UP001060170">
    <property type="component" value="Chromosome 9"/>
</dbReference>
<protein>
    <submittedName>
        <fullName evidence="1">Uncharacterized protein</fullName>
    </submittedName>
</protein>
<evidence type="ECO:0000313" key="2">
    <source>
        <dbReference type="Proteomes" id="UP001060170"/>
    </source>
</evidence>
<proteinExistence type="predicted"/>
<name>A0ACC0E6Y1_9BASI</name>
<reference evidence="2" key="1">
    <citation type="journal article" date="2018" name="BMC Genomics">
        <title>Genomic insights into host adaptation between the wheat stripe rust pathogen (Puccinia striiformis f. sp. tritici) and the barley stripe rust pathogen (Puccinia striiformis f. sp. hordei).</title>
        <authorList>
            <person name="Xia C."/>
            <person name="Wang M."/>
            <person name="Yin C."/>
            <person name="Cornejo O.E."/>
            <person name="Hulbert S.H."/>
            <person name="Chen X."/>
        </authorList>
    </citation>
    <scope>NUCLEOTIDE SEQUENCE [LARGE SCALE GENOMIC DNA]</scope>
    <source>
        <strain evidence="2">93-210</strain>
    </source>
</reference>
<comment type="caution">
    <text evidence="1">The sequence shown here is derived from an EMBL/GenBank/DDBJ whole genome shotgun (WGS) entry which is preliminary data.</text>
</comment>
<reference evidence="1 2" key="3">
    <citation type="journal article" date="2022" name="Microbiol. Spectr.">
        <title>Folding features and dynamics of 3D genome architecture in plant fungal pathogens.</title>
        <authorList>
            <person name="Xia C."/>
        </authorList>
    </citation>
    <scope>NUCLEOTIDE SEQUENCE [LARGE SCALE GENOMIC DNA]</scope>
    <source>
        <strain evidence="1 2">93-210</strain>
    </source>
</reference>
<sequence length="81" mass="9104">MADTDKRTSGAVLVRKSNKLNWMAFNFAVRLDASWKVSRVQMIHERLRASTHLRPENARKESGSVVGGLSTLDDSFCLLIL</sequence>
<dbReference type="EMBL" id="CM045873">
    <property type="protein sequence ID" value="KAI7947318.1"/>
    <property type="molecule type" value="Genomic_DNA"/>
</dbReference>
<reference evidence="2" key="2">
    <citation type="journal article" date="2018" name="Mol. Plant Microbe Interact.">
        <title>Genome sequence resources for the wheat stripe rust pathogen (Puccinia striiformis f. sp. tritici) and the barley stripe rust pathogen (Puccinia striiformis f. sp. hordei).</title>
        <authorList>
            <person name="Xia C."/>
            <person name="Wang M."/>
            <person name="Yin C."/>
            <person name="Cornejo O.E."/>
            <person name="Hulbert S.H."/>
            <person name="Chen X."/>
        </authorList>
    </citation>
    <scope>NUCLEOTIDE SEQUENCE [LARGE SCALE GENOMIC DNA]</scope>
    <source>
        <strain evidence="2">93-210</strain>
    </source>
</reference>
<evidence type="ECO:0000313" key="1">
    <source>
        <dbReference type="EMBL" id="KAI7947318.1"/>
    </source>
</evidence>